<evidence type="ECO:0000259" key="3">
    <source>
        <dbReference type="Pfam" id="PF20434"/>
    </source>
</evidence>
<dbReference type="InterPro" id="IPR029058">
    <property type="entry name" value="AB_hydrolase_fold"/>
</dbReference>
<evidence type="ECO:0000256" key="1">
    <source>
        <dbReference type="ARBA" id="ARBA00022801"/>
    </source>
</evidence>
<dbReference type="GO" id="GO:0008236">
    <property type="term" value="F:serine-type peptidase activity"/>
    <property type="evidence" value="ECO:0007669"/>
    <property type="project" value="InterPro"/>
</dbReference>
<sequence length="319" mass="34081">MEPLVTLPTSLGVERVPVPAPTVGALGEKVWQELHYAAWDGYRPLSLDLRVPAGVDRPPLVVWVHGGSWEHGTRRMLPINLQPLFGRVLEAGMAVASLDYRLLDEAPFPAPRDDVRDALAWLVDNSEAFGYDHRRLALWGESAGGHLGLLAAYAEGSPVRAMVDFYGPTDLMSLLSFHSPGAQPGSGVTLLAASLGLDTHRPVPLSAIPANLPAGVDRSLVRRLLALEAQGWETPGSSPSGLVRPGLPPTLLVHGRDDDVVPLAQSEGLAKDLEQTGNQVELVVTDGGHVFEGPDGVATGSEMIDRAISWIADRLAEVR</sequence>
<organism evidence="4 5">
    <name type="scientific">Parenemella sanctibonifatiensis</name>
    <dbReference type="NCBI Taxonomy" id="2016505"/>
    <lineage>
        <taxon>Bacteria</taxon>
        <taxon>Bacillati</taxon>
        <taxon>Actinomycetota</taxon>
        <taxon>Actinomycetes</taxon>
        <taxon>Propionibacteriales</taxon>
        <taxon>Propionibacteriaceae</taxon>
        <taxon>Parenemella</taxon>
    </lineage>
</organism>
<dbReference type="SUPFAM" id="SSF53474">
    <property type="entry name" value="alpha/beta-Hydrolases"/>
    <property type="match status" value="1"/>
</dbReference>
<reference evidence="4 5" key="1">
    <citation type="submission" date="2017-07" db="EMBL/GenBank/DDBJ databases">
        <title>Draft whole genome sequences of clinical Proprionibacteriaceae strains.</title>
        <authorList>
            <person name="Bernier A.-M."/>
            <person name="Bernard K."/>
            <person name="Domingo M.-C."/>
        </authorList>
    </citation>
    <scope>NUCLEOTIDE SEQUENCE [LARGE SCALE GENOMIC DNA]</scope>
    <source>
        <strain evidence="4 5">NML 160184</strain>
    </source>
</reference>
<feature type="domain" description="BD-FAE-like" evidence="3">
    <location>
        <begin position="47"/>
        <end position="179"/>
    </location>
</feature>
<dbReference type="Proteomes" id="UP000216533">
    <property type="component" value="Unassembled WGS sequence"/>
</dbReference>
<dbReference type="RefSeq" id="WP_094451676.1">
    <property type="nucleotide sequence ID" value="NZ_NMVI01000027.1"/>
</dbReference>
<gene>
    <name evidence="4" type="ORF">CGZ92_12310</name>
</gene>
<dbReference type="InterPro" id="IPR001375">
    <property type="entry name" value="Peptidase_S9_cat"/>
</dbReference>
<dbReference type="AlphaFoldDB" id="A0A255E909"/>
<dbReference type="Pfam" id="PF00326">
    <property type="entry name" value="Peptidase_S9"/>
    <property type="match status" value="1"/>
</dbReference>
<name>A0A255E909_9ACTN</name>
<evidence type="ECO:0000313" key="4">
    <source>
        <dbReference type="EMBL" id="OYN84613.1"/>
    </source>
</evidence>
<dbReference type="Pfam" id="PF20434">
    <property type="entry name" value="BD-FAE"/>
    <property type="match status" value="1"/>
</dbReference>
<dbReference type="GO" id="GO:0006508">
    <property type="term" value="P:proteolysis"/>
    <property type="evidence" value="ECO:0007669"/>
    <property type="project" value="InterPro"/>
</dbReference>
<dbReference type="Gene3D" id="3.40.50.1820">
    <property type="entry name" value="alpha/beta hydrolase"/>
    <property type="match status" value="1"/>
</dbReference>
<proteinExistence type="predicted"/>
<accession>A0A255E909</accession>
<dbReference type="InterPro" id="IPR049492">
    <property type="entry name" value="BD-FAE-like_dom"/>
</dbReference>
<dbReference type="PANTHER" id="PTHR48081:SF13">
    <property type="entry name" value="ALPHA_BETA HYDROLASE"/>
    <property type="match status" value="1"/>
</dbReference>
<evidence type="ECO:0000313" key="5">
    <source>
        <dbReference type="Proteomes" id="UP000216533"/>
    </source>
</evidence>
<dbReference type="PANTHER" id="PTHR48081">
    <property type="entry name" value="AB HYDROLASE SUPERFAMILY PROTEIN C4A8.06C"/>
    <property type="match status" value="1"/>
</dbReference>
<dbReference type="InterPro" id="IPR050300">
    <property type="entry name" value="GDXG_lipolytic_enzyme"/>
</dbReference>
<evidence type="ECO:0000259" key="2">
    <source>
        <dbReference type="Pfam" id="PF00326"/>
    </source>
</evidence>
<dbReference type="EMBL" id="NMVI01000027">
    <property type="protein sequence ID" value="OYN84613.1"/>
    <property type="molecule type" value="Genomic_DNA"/>
</dbReference>
<protein>
    <submittedName>
        <fullName evidence="4">Uncharacterized protein</fullName>
    </submittedName>
</protein>
<feature type="domain" description="Peptidase S9 prolyl oligopeptidase catalytic" evidence="2">
    <location>
        <begin position="248"/>
        <end position="295"/>
    </location>
</feature>
<keyword evidence="1" id="KW-0378">Hydrolase</keyword>
<comment type="caution">
    <text evidence="4">The sequence shown here is derived from an EMBL/GenBank/DDBJ whole genome shotgun (WGS) entry which is preliminary data.</text>
</comment>